<reference evidence="2" key="1">
    <citation type="submission" date="2020-02" db="EMBL/GenBank/DDBJ databases">
        <authorList>
            <person name="Meier V. D."/>
        </authorList>
    </citation>
    <scope>NUCLEOTIDE SEQUENCE</scope>
    <source>
        <strain evidence="2">AVDCRST_MAG43</strain>
    </source>
</reference>
<evidence type="ECO:0000256" key="1">
    <source>
        <dbReference type="SAM" id="Phobius"/>
    </source>
</evidence>
<name>A0A6J4UUI2_9BACT</name>
<accession>A0A6J4UUI2</accession>
<proteinExistence type="predicted"/>
<gene>
    <name evidence="2" type="ORF">AVDCRST_MAG43-1515</name>
</gene>
<protein>
    <submittedName>
        <fullName evidence="2">Uncharacterized protein</fullName>
    </submittedName>
</protein>
<dbReference type="EMBL" id="CADCWI010000080">
    <property type="protein sequence ID" value="CAA9556576.1"/>
    <property type="molecule type" value="Genomic_DNA"/>
</dbReference>
<evidence type="ECO:0000313" key="2">
    <source>
        <dbReference type="EMBL" id="CAA9556576.1"/>
    </source>
</evidence>
<feature type="transmembrane region" description="Helical" evidence="1">
    <location>
        <begin position="20"/>
        <end position="43"/>
    </location>
</feature>
<keyword evidence="1" id="KW-0812">Transmembrane</keyword>
<sequence length="46" mass="5125">MRSLFEPRSFRDGRVQVYGCSPGCLIVSLLASVILTIILNVILNLF</sequence>
<keyword evidence="1" id="KW-0472">Membrane</keyword>
<keyword evidence="1" id="KW-1133">Transmembrane helix</keyword>
<organism evidence="2">
    <name type="scientific">uncultured Thermomicrobiales bacterium</name>
    <dbReference type="NCBI Taxonomy" id="1645740"/>
    <lineage>
        <taxon>Bacteria</taxon>
        <taxon>Pseudomonadati</taxon>
        <taxon>Thermomicrobiota</taxon>
        <taxon>Thermomicrobia</taxon>
        <taxon>Thermomicrobiales</taxon>
        <taxon>environmental samples</taxon>
    </lineage>
</organism>
<dbReference type="AlphaFoldDB" id="A0A6J4UUI2"/>